<dbReference type="PANTHER" id="PTHR31044">
    <property type="entry name" value="BETA-1,3 GLUCANASE"/>
    <property type="match status" value="1"/>
</dbReference>
<feature type="domain" description="X8" evidence="5">
    <location>
        <begin position="88"/>
        <end position="173"/>
    </location>
</feature>
<feature type="signal peptide" evidence="4">
    <location>
        <begin position="1"/>
        <end position="23"/>
    </location>
</feature>
<reference evidence="6 7" key="1">
    <citation type="journal article" date="2024" name="G3 (Bethesda)">
        <title>Genome assembly of Hibiscus sabdariffa L. provides insights into metabolisms of medicinal natural products.</title>
        <authorList>
            <person name="Kim T."/>
        </authorList>
    </citation>
    <scope>NUCLEOTIDE SEQUENCE [LARGE SCALE GENOMIC DNA]</scope>
    <source>
        <strain evidence="6">TK-2024</strain>
        <tissue evidence="6">Old leaves</tissue>
    </source>
</reference>
<evidence type="ECO:0000259" key="5">
    <source>
        <dbReference type="SMART" id="SM00768"/>
    </source>
</evidence>
<feature type="chain" id="PRO_5046853272" description="X8 domain-containing protein" evidence="4">
    <location>
        <begin position="24"/>
        <end position="174"/>
    </location>
</feature>
<comment type="subcellular location">
    <subcellularLocation>
        <location evidence="1">Cell membrane</location>
        <topology evidence="1">Lipid-anchor</topology>
        <topology evidence="1">GPI-anchor</topology>
    </subcellularLocation>
</comment>
<accession>A0ABR2ESX3</accession>
<dbReference type="PANTHER" id="PTHR31044:SF52">
    <property type="entry name" value="OS01G0631500 PROTEIN"/>
    <property type="match status" value="1"/>
</dbReference>
<comment type="caution">
    <text evidence="6">The sequence shown here is derived from an EMBL/GenBank/DDBJ whole genome shotgun (WGS) entry which is preliminary data.</text>
</comment>
<evidence type="ECO:0000256" key="3">
    <source>
        <dbReference type="ARBA" id="ARBA00022729"/>
    </source>
</evidence>
<keyword evidence="2" id="KW-0449">Lipoprotein</keyword>
<gene>
    <name evidence="6" type="ORF">V6N12_036341</name>
</gene>
<evidence type="ECO:0000256" key="1">
    <source>
        <dbReference type="ARBA" id="ARBA00004609"/>
    </source>
</evidence>
<dbReference type="InterPro" id="IPR012946">
    <property type="entry name" value="X8"/>
</dbReference>
<evidence type="ECO:0000313" key="6">
    <source>
        <dbReference type="EMBL" id="KAK8564212.1"/>
    </source>
</evidence>
<keyword evidence="2" id="KW-0336">GPI-anchor</keyword>
<name>A0ABR2ESX3_9ROSI</name>
<dbReference type="SMART" id="SM00768">
    <property type="entry name" value="X8"/>
    <property type="match status" value="1"/>
</dbReference>
<dbReference type="Pfam" id="PF07983">
    <property type="entry name" value="X8"/>
    <property type="match status" value="1"/>
</dbReference>
<organism evidence="6 7">
    <name type="scientific">Hibiscus sabdariffa</name>
    <name type="common">roselle</name>
    <dbReference type="NCBI Taxonomy" id="183260"/>
    <lineage>
        <taxon>Eukaryota</taxon>
        <taxon>Viridiplantae</taxon>
        <taxon>Streptophyta</taxon>
        <taxon>Embryophyta</taxon>
        <taxon>Tracheophyta</taxon>
        <taxon>Spermatophyta</taxon>
        <taxon>Magnoliopsida</taxon>
        <taxon>eudicotyledons</taxon>
        <taxon>Gunneridae</taxon>
        <taxon>Pentapetalae</taxon>
        <taxon>rosids</taxon>
        <taxon>malvids</taxon>
        <taxon>Malvales</taxon>
        <taxon>Malvaceae</taxon>
        <taxon>Malvoideae</taxon>
        <taxon>Hibiscus</taxon>
    </lineage>
</organism>
<evidence type="ECO:0000256" key="2">
    <source>
        <dbReference type="ARBA" id="ARBA00022622"/>
    </source>
</evidence>
<dbReference type="EMBL" id="JBBPBM010000011">
    <property type="protein sequence ID" value="KAK8564212.1"/>
    <property type="molecule type" value="Genomic_DNA"/>
</dbReference>
<dbReference type="Proteomes" id="UP001472677">
    <property type="component" value="Unassembled WGS sequence"/>
</dbReference>
<protein>
    <recommendedName>
        <fullName evidence="5">X8 domain-containing protein</fullName>
    </recommendedName>
</protein>
<dbReference type="Gene3D" id="1.20.58.1040">
    <property type="match status" value="1"/>
</dbReference>
<keyword evidence="2" id="KW-0472">Membrane</keyword>
<keyword evidence="2" id="KW-0325">Glycoprotein</keyword>
<sequence>MGPKLKLVFAVSLLLQLLYFSRGNRVGVAYGRDATNLPSPNRVGVQNAFKNTGIEITEGAHHSDLSTFQSQPYNIEFPRKGTNPNGGSWCVASKQAQKLDLQKALDWVCGPGKADCSAIQHGQKCFEPNNLVSHASFAFNDYYKKHGATAEACNFGGTGIQVSTNPSYDKCIYS</sequence>
<evidence type="ECO:0000313" key="7">
    <source>
        <dbReference type="Proteomes" id="UP001472677"/>
    </source>
</evidence>
<evidence type="ECO:0000256" key="4">
    <source>
        <dbReference type="SAM" id="SignalP"/>
    </source>
</evidence>
<dbReference type="InterPro" id="IPR044788">
    <property type="entry name" value="X8_dom_prot"/>
</dbReference>
<proteinExistence type="predicted"/>
<keyword evidence="7" id="KW-1185">Reference proteome</keyword>
<keyword evidence="3 4" id="KW-0732">Signal</keyword>